<dbReference type="SUPFAM" id="SSF53474">
    <property type="entry name" value="alpha/beta-Hydrolases"/>
    <property type="match status" value="1"/>
</dbReference>
<dbReference type="InterPro" id="IPR025924">
    <property type="entry name" value="YHYH_dom"/>
</dbReference>
<feature type="domain" description="YHYH" evidence="1">
    <location>
        <begin position="56"/>
        <end position="264"/>
    </location>
</feature>
<evidence type="ECO:0000313" key="3">
    <source>
        <dbReference type="Proteomes" id="UP000223711"/>
    </source>
</evidence>
<dbReference type="InterPro" id="IPR029058">
    <property type="entry name" value="AB_hydrolase_fold"/>
</dbReference>
<reference evidence="2 3" key="1">
    <citation type="journal article" date="2016" name="Environ. Microbiol.">
        <title>Genomic diversification of marine cyanophages into stable ecotypes.</title>
        <authorList>
            <person name="Marston M.F."/>
            <person name="Martiny J.B."/>
        </authorList>
    </citation>
    <scope>NUCLEOTIDE SEQUENCE [LARGE SCALE GENOMIC DNA]</scope>
    <source>
        <strain evidence="2">Sn_11_0110</strain>
    </source>
</reference>
<dbReference type="Gene3D" id="3.40.50.1820">
    <property type="entry name" value="alpha/beta hydrolase"/>
    <property type="match status" value="1"/>
</dbReference>
<dbReference type="EMBL" id="KX349303">
    <property type="protein sequence ID" value="AOO14286.1"/>
    <property type="molecule type" value="Genomic_DNA"/>
</dbReference>
<name>A0A1D7SKQ1_9CAUD</name>
<dbReference type="Pfam" id="PF14240">
    <property type="entry name" value="YHYH"/>
    <property type="match status" value="1"/>
</dbReference>
<protein>
    <recommendedName>
        <fullName evidence="1">YHYH domain-containing protein</fullName>
    </recommendedName>
</protein>
<accession>A0A1D7SKQ1</accession>
<evidence type="ECO:0000259" key="1">
    <source>
        <dbReference type="Pfam" id="PF14240"/>
    </source>
</evidence>
<gene>
    <name evidence="2" type="ORF">Sn110110_092</name>
</gene>
<evidence type="ECO:0000313" key="2">
    <source>
        <dbReference type="EMBL" id="AOO14286.1"/>
    </source>
</evidence>
<organism evidence="2 3">
    <name type="scientific">Cyanophage S-RIM14</name>
    <dbReference type="NCBI Taxonomy" id="1278423"/>
    <lineage>
        <taxon>Viruses</taxon>
        <taxon>Duplodnaviria</taxon>
        <taxon>Heunggongvirae</taxon>
        <taxon>Uroviricota</taxon>
        <taxon>Caudoviricetes</taxon>
        <taxon>Pantevenvirales</taxon>
        <taxon>Kyanoviridae</taxon>
        <taxon>Ahtivirus</taxon>
        <taxon>Ahtivirus sagseatwo</taxon>
    </lineage>
</organism>
<sequence length="573" mass="62083">MAISATTATLDGTTLRVVTDGRPDPALYGTPLGSGLFPNNPNTVQIRSVDVQFTLRAGTNTSNPQVTTLGDIGIALNGVSFFNAFAAPGPLPGSSTTPPTGFVYNAVYNEQSYGVDACGGHPEQNGRYHYHSGSFLANCWGSKLIASNSYFSSSEYKGDYFRHPDGHSKIVGFCYDGYPVYGPFGYENEGNRLTPVVRMKSSYRAFPSPVANRGSLYADVPAGTYIQDYEFVENLGSLDIHNGRYCVTPEYPDGTYAYFMTLDKQNRPVYPYIFGNSTKEQRSAGGPTATPTFIANDTDLTITKSWSEGSFTYPVNIRVPAGPVGTVRPVCILLHGAGGNGATTIDAFADVLPNHILIAPTGYQNQWNVVNEHLAPDMEMLTDLVASIKTYANVSLNRIRILGSSNGGALAARAYIELDEPSIDIVCCVISQIHQQQYREGKFYKPSDHEYIHTDYANAGYDTEASPYRPRKYLQINNTNDTTVPYSGSSSPGPGSAIFLSAKDSSFLIATSQGYEGGILDSGQQYFNYSNVTKFSYLNNNVVQLTSNAGHNTNVGINAAITEYFQSNGNTLS</sequence>
<proteinExistence type="predicted"/>
<dbReference type="Proteomes" id="UP000223711">
    <property type="component" value="Segment"/>
</dbReference>